<dbReference type="OrthoDB" id="9792792at2"/>
<dbReference type="PANTHER" id="PTHR13799">
    <property type="entry name" value="NGG1 INTERACTING FACTOR 3"/>
    <property type="match status" value="1"/>
</dbReference>
<dbReference type="RefSeq" id="WP_084233915.1">
    <property type="nucleotide sequence ID" value="NZ_FWXW01000002.1"/>
</dbReference>
<keyword evidence="6" id="KW-1185">Reference proteome</keyword>
<dbReference type="Gene3D" id="3.40.1390.30">
    <property type="entry name" value="NIF3 (NGG1p interacting factor 3)-like"/>
    <property type="match status" value="2"/>
</dbReference>
<protein>
    <recommendedName>
        <fullName evidence="2">GTP cyclohydrolase 1 type 2 homolog</fullName>
    </recommendedName>
</protein>
<evidence type="ECO:0000256" key="2">
    <source>
        <dbReference type="ARBA" id="ARBA00022112"/>
    </source>
</evidence>
<evidence type="ECO:0000313" key="5">
    <source>
        <dbReference type="EMBL" id="SMC50937.1"/>
    </source>
</evidence>
<feature type="binding site" evidence="4">
    <location>
        <position position="227"/>
    </location>
    <ligand>
        <name>a divalent metal cation</name>
        <dbReference type="ChEBI" id="CHEBI:60240"/>
        <label>1</label>
    </ligand>
</feature>
<dbReference type="Pfam" id="PF01784">
    <property type="entry name" value="DUF34_NIF3"/>
    <property type="match status" value="1"/>
</dbReference>
<organism evidence="5 6">
    <name type="scientific">Papillibacter cinnamivorans DSM 12816</name>
    <dbReference type="NCBI Taxonomy" id="1122930"/>
    <lineage>
        <taxon>Bacteria</taxon>
        <taxon>Bacillati</taxon>
        <taxon>Bacillota</taxon>
        <taxon>Clostridia</taxon>
        <taxon>Eubacteriales</taxon>
        <taxon>Oscillospiraceae</taxon>
        <taxon>Papillibacter</taxon>
    </lineage>
</organism>
<dbReference type="GO" id="GO:0046872">
    <property type="term" value="F:metal ion binding"/>
    <property type="evidence" value="ECO:0007669"/>
    <property type="project" value="UniProtKB-KW"/>
</dbReference>
<accession>A0A1W1ZRH0</accession>
<evidence type="ECO:0000256" key="3">
    <source>
        <dbReference type="ARBA" id="ARBA00022723"/>
    </source>
</evidence>
<dbReference type="NCBIfam" id="TIGR00486">
    <property type="entry name" value="YbgI_SA1388"/>
    <property type="match status" value="1"/>
</dbReference>
<evidence type="ECO:0000313" key="6">
    <source>
        <dbReference type="Proteomes" id="UP000192790"/>
    </source>
</evidence>
<dbReference type="STRING" id="1122930.SAMN02745168_1314"/>
<dbReference type="InterPro" id="IPR002678">
    <property type="entry name" value="DUF34/NIF3"/>
</dbReference>
<dbReference type="Proteomes" id="UP000192790">
    <property type="component" value="Unassembled WGS sequence"/>
</dbReference>
<name>A0A1W1ZRH0_9FIRM</name>
<sequence length="264" mass="28723">MPTVREILNFLDTLAPMETKMSFDNVGLLAGERDKAVTKVLAALDITDDVISEAEKMGAELIVAHHPLIFTPLKHVTDEDAEGRRVIRLIRSQIAAICMHTNLDLSNGGVNDALAQRLGLCNAEILHMEGKGPDGEVYGLGRIGTLREALPMEDFCRRVKKELGCGGLRCFDAGRPVFRVGVGGGACGDLLEEAAARGCDTYLTADVKYNVFLEAAAIGINLADAGHYPTEDTVIPVLVQRIRGKYPELTVVKSARHREVIRYL</sequence>
<keyword evidence="3 4" id="KW-0479">Metal-binding</keyword>
<comment type="similarity">
    <text evidence="1">Belongs to the GTP cyclohydrolase I type 2/NIF3 family.</text>
</comment>
<dbReference type="GO" id="GO:0005737">
    <property type="term" value="C:cytoplasm"/>
    <property type="evidence" value="ECO:0007669"/>
    <property type="project" value="TreeGrafter"/>
</dbReference>
<evidence type="ECO:0000256" key="1">
    <source>
        <dbReference type="ARBA" id="ARBA00006964"/>
    </source>
</evidence>
<dbReference type="AlphaFoldDB" id="A0A1W1ZRH0"/>
<proteinExistence type="inferred from homology"/>
<dbReference type="EMBL" id="FWXW01000002">
    <property type="protein sequence ID" value="SMC50937.1"/>
    <property type="molecule type" value="Genomic_DNA"/>
</dbReference>
<feature type="binding site" evidence="4">
    <location>
        <position position="104"/>
    </location>
    <ligand>
        <name>a divalent metal cation</name>
        <dbReference type="ChEBI" id="CHEBI:60240"/>
        <label>1</label>
    </ligand>
</feature>
<feature type="binding site" evidence="4">
    <location>
        <position position="66"/>
    </location>
    <ligand>
        <name>a divalent metal cation</name>
        <dbReference type="ChEBI" id="CHEBI:60240"/>
        <label>1</label>
    </ligand>
</feature>
<dbReference type="FunFam" id="3.40.1390.30:FF:000001">
    <property type="entry name" value="GTP cyclohydrolase 1 type 2"/>
    <property type="match status" value="1"/>
</dbReference>
<dbReference type="PANTHER" id="PTHR13799:SF14">
    <property type="entry name" value="GTP CYCLOHYDROLASE 1 TYPE 2 HOMOLOG"/>
    <property type="match status" value="1"/>
</dbReference>
<reference evidence="5 6" key="1">
    <citation type="submission" date="2017-04" db="EMBL/GenBank/DDBJ databases">
        <authorList>
            <person name="Afonso C.L."/>
            <person name="Miller P.J."/>
            <person name="Scott M.A."/>
            <person name="Spackman E."/>
            <person name="Goraichik I."/>
            <person name="Dimitrov K.M."/>
            <person name="Suarez D.L."/>
            <person name="Swayne D.E."/>
        </authorList>
    </citation>
    <scope>NUCLEOTIDE SEQUENCE [LARGE SCALE GENOMIC DNA]</scope>
    <source>
        <strain evidence="5 6">DSM 12816</strain>
    </source>
</reference>
<dbReference type="SUPFAM" id="SSF102705">
    <property type="entry name" value="NIF3 (NGG1p interacting factor 3)-like"/>
    <property type="match status" value="1"/>
</dbReference>
<feature type="binding site" evidence="4">
    <location>
        <position position="231"/>
    </location>
    <ligand>
        <name>a divalent metal cation</name>
        <dbReference type="ChEBI" id="CHEBI:60240"/>
        <label>1</label>
    </ligand>
</feature>
<feature type="binding site" evidence="4">
    <location>
        <position position="65"/>
    </location>
    <ligand>
        <name>a divalent metal cation</name>
        <dbReference type="ChEBI" id="CHEBI:60240"/>
        <label>1</label>
    </ligand>
</feature>
<evidence type="ECO:0000256" key="4">
    <source>
        <dbReference type="PIRSR" id="PIRSR602678-1"/>
    </source>
</evidence>
<gene>
    <name evidence="5" type="ORF">SAMN02745168_1314</name>
</gene>
<dbReference type="InterPro" id="IPR036069">
    <property type="entry name" value="DUF34/NIF3_sf"/>
</dbReference>